<evidence type="ECO:0000256" key="3">
    <source>
        <dbReference type="SAM" id="MobiDB-lite"/>
    </source>
</evidence>
<organism evidence="5 6">
    <name type="scientific">Streptomyces xinghaiensis</name>
    <dbReference type="NCBI Taxonomy" id="1038928"/>
    <lineage>
        <taxon>Bacteria</taxon>
        <taxon>Bacillati</taxon>
        <taxon>Actinomycetota</taxon>
        <taxon>Actinomycetes</taxon>
        <taxon>Kitasatosporales</taxon>
        <taxon>Streptomycetaceae</taxon>
        <taxon>Streptomyces</taxon>
    </lineage>
</organism>
<evidence type="ECO:0000313" key="6">
    <source>
        <dbReference type="Proteomes" id="UP000028058"/>
    </source>
</evidence>
<evidence type="ECO:0000256" key="1">
    <source>
        <dbReference type="ARBA" id="ARBA00022676"/>
    </source>
</evidence>
<dbReference type="CDD" id="cd03801">
    <property type="entry name" value="GT4_PimA-like"/>
    <property type="match status" value="1"/>
</dbReference>
<dbReference type="PANTHER" id="PTHR45947">
    <property type="entry name" value="SULFOQUINOVOSYL TRANSFERASE SQD2"/>
    <property type="match status" value="1"/>
</dbReference>
<dbReference type="InterPro" id="IPR028098">
    <property type="entry name" value="Glyco_trans_4-like_N"/>
</dbReference>
<dbReference type="SUPFAM" id="SSF53756">
    <property type="entry name" value="UDP-Glycosyltransferase/glycogen phosphorylase"/>
    <property type="match status" value="1"/>
</dbReference>
<keyword evidence="6" id="KW-1185">Reference proteome</keyword>
<dbReference type="OrthoDB" id="3268555at2"/>
<comment type="caution">
    <text evidence="5">The sequence shown here is derived from an EMBL/GenBank/DDBJ whole genome shotgun (WGS) entry which is preliminary data.</text>
</comment>
<dbReference type="Pfam" id="PF13579">
    <property type="entry name" value="Glyco_trans_4_4"/>
    <property type="match status" value="1"/>
</dbReference>
<feature type="compositionally biased region" description="Basic and acidic residues" evidence="3">
    <location>
        <begin position="176"/>
        <end position="192"/>
    </location>
</feature>
<feature type="domain" description="Glycosyltransferase subfamily 4-like N-terminal" evidence="4">
    <location>
        <begin position="26"/>
        <end position="167"/>
    </location>
</feature>
<evidence type="ECO:0000313" key="5">
    <source>
        <dbReference type="EMBL" id="RKM96364.1"/>
    </source>
</evidence>
<evidence type="ECO:0000259" key="4">
    <source>
        <dbReference type="Pfam" id="PF13579"/>
    </source>
</evidence>
<protein>
    <submittedName>
        <fullName evidence="5">Glycosyltransferase</fullName>
    </submittedName>
</protein>
<dbReference type="PANTHER" id="PTHR45947:SF3">
    <property type="entry name" value="SULFOQUINOVOSYL TRANSFERASE SQD2"/>
    <property type="match status" value="1"/>
</dbReference>
<gene>
    <name evidence="5" type="ORF">SFRA_009730</name>
</gene>
<keyword evidence="2" id="KW-0808">Transferase</keyword>
<accession>A0A3R7I3K1</accession>
<name>A0A3R7I3K1_9ACTN</name>
<reference evidence="5 6" key="1">
    <citation type="journal article" date="2014" name="Genome Announc.">
        <title>Draft Genome Sequence of Streptomyces fradiae ATCC 19609, a Strain Highly Sensitive to Antibiotics.</title>
        <authorList>
            <person name="Bekker O.B."/>
            <person name="Klimina K.M."/>
            <person name="Vatlin A.A."/>
            <person name="Zakharevich N.V."/>
            <person name="Kasianov A.S."/>
            <person name="Danilenko V.N."/>
        </authorList>
    </citation>
    <scope>NUCLEOTIDE SEQUENCE [LARGE SCALE GENOMIC DNA]</scope>
    <source>
        <strain evidence="5 6">ATCC 19609</strain>
    </source>
</reference>
<keyword evidence="1" id="KW-0328">Glycosyltransferase</keyword>
<dbReference type="AlphaFoldDB" id="A0A3R7I3K1"/>
<dbReference type="EMBL" id="JNAD02000004">
    <property type="protein sequence ID" value="RKM96364.1"/>
    <property type="molecule type" value="Genomic_DNA"/>
</dbReference>
<evidence type="ECO:0000256" key="2">
    <source>
        <dbReference type="ARBA" id="ARBA00022679"/>
    </source>
</evidence>
<dbReference type="Pfam" id="PF13692">
    <property type="entry name" value="Glyco_trans_1_4"/>
    <property type="match status" value="1"/>
</dbReference>
<dbReference type="GO" id="GO:1901137">
    <property type="term" value="P:carbohydrate derivative biosynthetic process"/>
    <property type="evidence" value="ECO:0007669"/>
    <property type="project" value="UniProtKB-ARBA"/>
</dbReference>
<dbReference type="InterPro" id="IPR050194">
    <property type="entry name" value="Glycosyltransferase_grp1"/>
</dbReference>
<feature type="region of interest" description="Disordered" evidence="3">
    <location>
        <begin position="173"/>
        <end position="192"/>
    </location>
</feature>
<proteinExistence type="predicted"/>
<sequence>MSSTPVPPRREPGLHAVHVLGHGRSGSGAQVRALAAGLVARGVRVTVCAPRCAERAHDFTGSGADFAATALRADPATVAVLRAVCAGADVVHAHGLRAAFRVSLALGRGSVPLVVTWHRRAYAEGVRGGLVRLMERRTARTAAVVLGATTELVDRARRRGARDARLVSVMLPPRRPPAESRRDAVRSGRPDVRTARRAALGAPGRPLLLAAGRLAPGEGMRPLLDAARAWSVREPRPLLLVTGDGPARTALQRRIDFEDLPVRLLGRRPDGADLVAAADVLLLPGRRDAPLPLVREALRAGVPLVAVGSGAVRDLVGDAAEFVPYGDPRALAEAVGGLLADPGRRERLRAAGRARAAHGPTAEDTVAQVLSVYDELAGRPVRWRRGRSAAPG</sequence>
<dbReference type="RefSeq" id="WP_050364542.1">
    <property type="nucleotide sequence ID" value="NZ_CP134822.1"/>
</dbReference>
<dbReference type="GO" id="GO:0016757">
    <property type="term" value="F:glycosyltransferase activity"/>
    <property type="evidence" value="ECO:0007669"/>
    <property type="project" value="UniProtKB-KW"/>
</dbReference>
<dbReference type="Proteomes" id="UP000028058">
    <property type="component" value="Unassembled WGS sequence"/>
</dbReference>
<dbReference type="Gene3D" id="3.40.50.2000">
    <property type="entry name" value="Glycogen Phosphorylase B"/>
    <property type="match status" value="2"/>
</dbReference>